<evidence type="ECO:0000256" key="1">
    <source>
        <dbReference type="ARBA" id="ARBA00008814"/>
    </source>
</evidence>
<dbReference type="PROSITE" id="PS51318">
    <property type="entry name" value="TAT"/>
    <property type="match status" value="1"/>
</dbReference>
<dbReference type="SUPFAM" id="SSF53807">
    <property type="entry name" value="Helical backbone' metal receptor"/>
    <property type="match status" value="1"/>
</dbReference>
<dbReference type="Gene3D" id="3.40.50.1980">
    <property type="entry name" value="Nitrogenase molybdenum iron protein domain"/>
    <property type="match status" value="2"/>
</dbReference>
<dbReference type="OrthoDB" id="9797850at2"/>
<dbReference type="PANTHER" id="PTHR30535:SF7">
    <property type="entry name" value="IRON(III) DICITRATE-BINDING PROTEIN"/>
    <property type="match status" value="1"/>
</dbReference>
<dbReference type="STRING" id="396014.BF93_12610"/>
<dbReference type="eggNOG" id="COG0614">
    <property type="taxonomic scope" value="Bacteria"/>
</dbReference>
<gene>
    <name evidence="4" type="ORF">BF93_12610</name>
</gene>
<feature type="domain" description="Fe/B12 periplasmic-binding" evidence="3">
    <location>
        <begin position="86"/>
        <end position="361"/>
    </location>
</feature>
<evidence type="ECO:0000313" key="5">
    <source>
        <dbReference type="Proteomes" id="UP000023067"/>
    </source>
</evidence>
<comment type="caution">
    <text evidence="4">The sequence shown here is derived from an EMBL/GenBank/DDBJ whole genome shotgun (WGS) entry which is preliminary data.</text>
</comment>
<feature type="compositionally biased region" description="Basic residues" evidence="2">
    <location>
        <begin position="1"/>
        <end position="11"/>
    </location>
</feature>
<sequence>MTTRRPSRPTPRRSAAPAPDPAPDAAPALAPGRRLLLGAGALLPLGAVLAACGSSVTGPAASPAAGGAVSISNCGSQVELAGPPRAAIGLHPSQTELLLRLGQRESIVGQAQAEAQPLPEDVADLAADIPVIGGQTPPAREELLAAEPDFVYAPTTYEFSGEQGFATVEQLAQAGAAVYVATGGCADRRMTGTVEDLFTDLDNLGEIFGIAERAGELSAQQRGTLEEVSAAVSGREPVRTAQVYVEGTTLSVIGAGVEHDILLRAGADPVHGPDQDLFADFFAAQISPEALAAEEPAALVFGVHDAAHEQATRDYLTSTFPQMPAVAESRLIAVPSTSLFPGTLGNVSAVRTIAEALHPGAL</sequence>
<dbReference type="InterPro" id="IPR050902">
    <property type="entry name" value="ABC_Transporter_SBP"/>
</dbReference>
<protein>
    <submittedName>
        <fullName evidence="4">Zinc ABC transporter substrate-binding protein</fullName>
    </submittedName>
</protein>
<dbReference type="RefSeq" id="WP_084148276.1">
    <property type="nucleotide sequence ID" value="NZ_KK069989.1"/>
</dbReference>
<dbReference type="Pfam" id="PF01497">
    <property type="entry name" value="Peripla_BP_2"/>
    <property type="match status" value="1"/>
</dbReference>
<evidence type="ECO:0000256" key="2">
    <source>
        <dbReference type="SAM" id="MobiDB-lite"/>
    </source>
</evidence>
<evidence type="ECO:0000259" key="3">
    <source>
        <dbReference type="PROSITE" id="PS50983"/>
    </source>
</evidence>
<dbReference type="EMBL" id="JDYK01000003">
    <property type="protein sequence ID" value="EWS82424.1"/>
    <property type="molecule type" value="Genomic_DNA"/>
</dbReference>
<dbReference type="HOGENOM" id="CLU_038034_7_4_11"/>
<dbReference type="InterPro" id="IPR006311">
    <property type="entry name" value="TAT_signal"/>
</dbReference>
<dbReference type="AlphaFoldDB" id="Z9JW43"/>
<evidence type="ECO:0000313" key="4">
    <source>
        <dbReference type="EMBL" id="EWS82424.1"/>
    </source>
</evidence>
<name>Z9JW43_9MICO</name>
<keyword evidence="5" id="KW-1185">Reference proteome</keyword>
<dbReference type="PATRIC" id="fig|396014.3.peg.1029"/>
<dbReference type="PROSITE" id="PS50983">
    <property type="entry name" value="FE_B12_PBP"/>
    <property type="match status" value="1"/>
</dbReference>
<proteinExistence type="inferred from homology"/>
<reference evidence="4 5" key="1">
    <citation type="submission" date="2014-02" db="EMBL/GenBank/DDBJ databases">
        <title>Genome sequence of Brachybacterium phenoliresistens strain W13A50.</title>
        <authorList>
            <person name="Wang X."/>
        </authorList>
    </citation>
    <scope>NUCLEOTIDE SEQUENCE [LARGE SCALE GENOMIC DNA]</scope>
    <source>
        <strain evidence="4 5">W13A50</strain>
    </source>
</reference>
<feature type="region of interest" description="Disordered" evidence="2">
    <location>
        <begin position="1"/>
        <end position="26"/>
    </location>
</feature>
<organism evidence="4 5">
    <name type="scientific">Brachybacterium phenoliresistens</name>
    <dbReference type="NCBI Taxonomy" id="396014"/>
    <lineage>
        <taxon>Bacteria</taxon>
        <taxon>Bacillati</taxon>
        <taxon>Actinomycetota</taxon>
        <taxon>Actinomycetes</taxon>
        <taxon>Micrococcales</taxon>
        <taxon>Dermabacteraceae</taxon>
        <taxon>Brachybacterium</taxon>
    </lineage>
</organism>
<dbReference type="PANTHER" id="PTHR30535">
    <property type="entry name" value="VITAMIN B12-BINDING PROTEIN"/>
    <property type="match status" value="1"/>
</dbReference>
<dbReference type="InterPro" id="IPR002491">
    <property type="entry name" value="ABC_transptr_periplasmic_BD"/>
</dbReference>
<comment type="similarity">
    <text evidence="1">Belongs to the bacterial solute-binding protein 8 family.</text>
</comment>
<accession>Z9JW43</accession>
<dbReference type="Proteomes" id="UP000023067">
    <property type="component" value="Unassembled WGS sequence"/>
</dbReference>